<dbReference type="RefSeq" id="WP_176805102.1">
    <property type="nucleotide sequence ID" value="NZ_FNAH01000009.1"/>
</dbReference>
<feature type="signal peptide" evidence="1">
    <location>
        <begin position="1"/>
        <end position="21"/>
    </location>
</feature>
<dbReference type="Proteomes" id="UP000199344">
    <property type="component" value="Unassembled WGS sequence"/>
</dbReference>
<keyword evidence="1" id="KW-0732">Signal</keyword>
<gene>
    <name evidence="2" type="ORF">SAMN05421538_10975</name>
</gene>
<evidence type="ECO:0000313" key="3">
    <source>
        <dbReference type="Proteomes" id="UP000199344"/>
    </source>
</evidence>
<reference evidence="2 3" key="1">
    <citation type="submission" date="2016-10" db="EMBL/GenBank/DDBJ databases">
        <authorList>
            <person name="de Groot N.N."/>
        </authorList>
    </citation>
    <scope>NUCLEOTIDE SEQUENCE [LARGE SCALE GENOMIC DNA]</scope>
    <source>
        <strain evidence="2 3">DSM 22220</strain>
    </source>
</reference>
<evidence type="ECO:0000313" key="2">
    <source>
        <dbReference type="EMBL" id="SDE67075.1"/>
    </source>
</evidence>
<protein>
    <submittedName>
        <fullName evidence="2">Uncharacterized protein</fullName>
    </submittedName>
</protein>
<sequence>MTLRRTLLCLVLIAAPPAATAQSDDFIDDRSSAARVVTSLYNAIDRGEYLRGWSYFAPGAAPPFERFRDGYADTAQVELRLGPTESDGAAGTLRFSVPVAIRATGRDGSRTVFIGCYALSMVQPANQATPPYRPIRIERGSLQATDTEFATAMGDCPG</sequence>
<name>A0A1G7EUH3_9RHOB</name>
<proteinExistence type="predicted"/>
<organism evidence="2 3">
    <name type="scientific">Paracoccus isoporae</name>
    <dbReference type="NCBI Taxonomy" id="591205"/>
    <lineage>
        <taxon>Bacteria</taxon>
        <taxon>Pseudomonadati</taxon>
        <taxon>Pseudomonadota</taxon>
        <taxon>Alphaproteobacteria</taxon>
        <taxon>Rhodobacterales</taxon>
        <taxon>Paracoccaceae</taxon>
        <taxon>Paracoccus</taxon>
    </lineage>
</organism>
<dbReference type="AlphaFoldDB" id="A0A1G7EUH3"/>
<dbReference type="STRING" id="591205.SAMN05421538_10975"/>
<accession>A0A1G7EUH3</accession>
<evidence type="ECO:0000256" key="1">
    <source>
        <dbReference type="SAM" id="SignalP"/>
    </source>
</evidence>
<keyword evidence="3" id="KW-1185">Reference proteome</keyword>
<feature type="chain" id="PRO_5011489290" evidence="1">
    <location>
        <begin position="22"/>
        <end position="158"/>
    </location>
</feature>
<dbReference type="EMBL" id="FNAH01000009">
    <property type="protein sequence ID" value="SDE67075.1"/>
    <property type="molecule type" value="Genomic_DNA"/>
</dbReference>